<dbReference type="Gene3D" id="3.40.50.620">
    <property type="entry name" value="HUPs"/>
    <property type="match status" value="1"/>
</dbReference>
<dbReference type="SUPFAM" id="SSF82114">
    <property type="entry name" value="Riboflavin kinase-like"/>
    <property type="match status" value="1"/>
</dbReference>
<dbReference type="Pfam" id="PF06574">
    <property type="entry name" value="FAD_syn"/>
    <property type="match status" value="1"/>
</dbReference>
<dbReference type="GO" id="GO:0009398">
    <property type="term" value="P:FMN biosynthetic process"/>
    <property type="evidence" value="ECO:0007669"/>
    <property type="project" value="UniProtKB-UniRule"/>
</dbReference>
<evidence type="ECO:0000313" key="17">
    <source>
        <dbReference type="Proteomes" id="UP000515860"/>
    </source>
</evidence>
<dbReference type="SMART" id="SM00904">
    <property type="entry name" value="Flavokinase"/>
    <property type="match status" value="1"/>
</dbReference>
<name>A0A7G9GE37_9FIRM</name>
<dbReference type="PANTHER" id="PTHR22749">
    <property type="entry name" value="RIBOFLAVIN KINASE/FMN ADENYLYLTRANSFERASE"/>
    <property type="match status" value="1"/>
</dbReference>
<keyword evidence="7 14" id="KW-0547">Nucleotide-binding</keyword>
<dbReference type="EC" id="2.7.1.26" evidence="14"/>
<keyword evidence="5 14" id="KW-0808">Transferase</keyword>
<dbReference type="PIRSF" id="PIRSF004491">
    <property type="entry name" value="FAD_Synth"/>
    <property type="match status" value="1"/>
</dbReference>
<dbReference type="AlphaFoldDB" id="A0A7G9GE37"/>
<evidence type="ECO:0000256" key="1">
    <source>
        <dbReference type="ARBA" id="ARBA00004726"/>
    </source>
</evidence>
<dbReference type="RefSeq" id="WP_118642488.1">
    <property type="nucleotide sequence ID" value="NZ_CP060635.1"/>
</dbReference>
<dbReference type="Proteomes" id="UP000515860">
    <property type="component" value="Chromosome"/>
</dbReference>
<evidence type="ECO:0000256" key="8">
    <source>
        <dbReference type="ARBA" id="ARBA00022777"/>
    </source>
</evidence>
<organism evidence="16 17">
    <name type="scientific">Wansuia hejianensis</name>
    <dbReference type="NCBI Taxonomy" id="2763667"/>
    <lineage>
        <taxon>Bacteria</taxon>
        <taxon>Bacillati</taxon>
        <taxon>Bacillota</taxon>
        <taxon>Clostridia</taxon>
        <taxon>Lachnospirales</taxon>
        <taxon>Lachnospiraceae</taxon>
        <taxon>Wansuia</taxon>
    </lineage>
</organism>
<reference evidence="16 17" key="1">
    <citation type="submission" date="2020-08" db="EMBL/GenBank/DDBJ databases">
        <authorList>
            <person name="Liu C."/>
            <person name="Sun Q."/>
        </authorList>
    </citation>
    <scope>NUCLEOTIDE SEQUENCE [LARGE SCALE GENOMIC DNA]</scope>
    <source>
        <strain evidence="16 17">NSJ-29</strain>
    </source>
</reference>
<dbReference type="NCBIfam" id="NF004160">
    <property type="entry name" value="PRK05627.1-3"/>
    <property type="match status" value="1"/>
</dbReference>
<dbReference type="UniPathway" id="UPA00276">
    <property type="reaction ID" value="UER00406"/>
</dbReference>
<evidence type="ECO:0000256" key="2">
    <source>
        <dbReference type="ARBA" id="ARBA00005201"/>
    </source>
</evidence>
<evidence type="ECO:0000256" key="9">
    <source>
        <dbReference type="ARBA" id="ARBA00022827"/>
    </source>
</evidence>
<dbReference type="GO" id="GO:0003919">
    <property type="term" value="F:FMN adenylyltransferase activity"/>
    <property type="evidence" value="ECO:0007669"/>
    <property type="project" value="UniProtKB-UniRule"/>
</dbReference>
<dbReference type="Pfam" id="PF01687">
    <property type="entry name" value="Flavokinase"/>
    <property type="match status" value="1"/>
</dbReference>
<keyword evidence="6 14" id="KW-0548">Nucleotidyltransferase</keyword>
<dbReference type="NCBIfam" id="TIGR00125">
    <property type="entry name" value="cyt_tran_rel"/>
    <property type="match status" value="1"/>
</dbReference>
<evidence type="ECO:0000256" key="12">
    <source>
        <dbReference type="ARBA" id="ARBA00047880"/>
    </source>
</evidence>
<comment type="pathway">
    <text evidence="1 14">Cofactor biosynthesis; FAD biosynthesis; FAD from FMN: step 1/1.</text>
</comment>
<keyword evidence="9 14" id="KW-0274">FAD</keyword>
<dbReference type="InterPro" id="IPR002606">
    <property type="entry name" value="Riboflavin_kinase_bac"/>
</dbReference>
<dbReference type="KEGG" id="whj:H9Q79_01875"/>
<dbReference type="GO" id="GO:0008531">
    <property type="term" value="F:riboflavin kinase activity"/>
    <property type="evidence" value="ECO:0007669"/>
    <property type="project" value="UniProtKB-UniRule"/>
</dbReference>
<evidence type="ECO:0000256" key="4">
    <source>
        <dbReference type="ARBA" id="ARBA00022643"/>
    </source>
</evidence>
<dbReference type="GO" id="GO:0005524">
    <property type="term" value="F:ATP binding"/>
    <property type="evidence" value="ECO:0007669"/>
    <property type="project" value="UniProtKB-UniRule"/>
</dbReference>
<dbReference type="FunFam" id="3.40.50.620:FF:000021">
    <property type="entry name" value="Riboflavin biosynthesis protein"/>
    <property type="match status" value="1"/>
</dbReference>
<evidence type="ECO:0000256" key="5">
    <source>
        <dbReference type="ARBA" id="ARBA00022679"/>
    </source>
</evidence>
<evidence type="ECO:0000256" key="14">
    <source>
        <dbReference type="PIRNR" id="PIRNR004491"/>
    </source>
</evidence>
<dbReference type="InterPro" id="IPR015865">
    <property type="entry name" value="Riboflavin_kinase_bac/euk"/>
</dbReference>
<dbReference type="UniPathway" id="UPA00277">
    <property type="reaction ID" value="UER00407"/>
</dbReference>
<comment type="catalytic activity">
    <reaction evidence="13 14">
        <text>FMN + ATP + H(+) = FAD + diphosphate</text>
        <dbReference type="Rhea" id="RHEA:17237"/>
        <dbReference type="ChEBI" id="CHEBI:15378"/>
        <dbReference type="ChEBI" id="CHEBI:30616"/>
        <dbReference type="ChEBI" id="CHEBI:33019"/>
        <dbReference type="ChEBI" id="CHEBI:57692"/>
        <dbReference type="ChEBI" id="CHEBI:58210"/>
        <dbReference type="EC" id="2.7.7.2"/>
    </reaction>
</comment>
<keyword evidence="11" id="KW-0511">Multifunctional enzyme</keyword>
<dbReference type="InterPro" id="IPR015864">
    <property type="entry name" value="FAD_synthase"/>
</dbReference>
<evidence type="ECO:0000256" key="13">
    <source>
        <dbReference type="ARBA" id="ARBA00049494"/>
    </source>
</evidence>
<dbReference type="NCBIfam" id="TIGR00083">
    <property type="entry name" value="ribF"/>
    <property type="match status" value="1"/>
</dbReference>
<keyword evidence="4 14" id="KW-0288">FMN</keyword>
<evidence type="ECO:0000256" key="6">
    <source>
        <dbReference type="ARBA" id="ARBA00022695"/>
    </source>
</evidence>
<comment type="similarity">
    <text evidence="14">Belongs to the ribF family.</text>
</comment>
<dbReference type="EMBL" id="CP060635">
    <property type="protein sequence ID" value="QNM09069.1"/>
    <property type="molecule type" value="Genomic_DNA"/>
</dbReference>
<accession>A0A7G9GE37</accession>
<dbReference type="GO" id="GO:0009231">
    <property type="term" value="P:riboflavin biosynthetic process"/>
    <property type="evidence" value="ECO:0007669"/>
    <property type="project" value="InterPro"/>
</dbReference>
<dbReference type="InterPro" id="IPR004821">
    <property type="entry name" value="Cyt_trans-like"/>
</dbReference>
<dbReference type="InterPro" id="IPR014729">
    <property type="entry name" value="Rossmann-like_a/b/a_fold"/>
</dbReference>
<evidence type="ECO:0000259" key="15">
    <source>
        <dbReference type="SMART" id="SM00904"/>
    </source>
</evidence>
<evidence type="ECO:0000256" key="3">
    <source>
        <dbReference type="ARBA" id="ARBA00022630"/>
    </source>
</evidence>
<dbReference type="SUPFAM" id="SSF52374">
    <property type="entry name" value="Nucleotidylyl transferase"/>
    <property type="match status" value="1"/>
</dbReference>
<comment type="pathway">
    <text evidence="2 14">Cofactor biosynthesis; FMN biosynthesis; FMN from riboflavin (ATP route): step 1/1.</text>
</comment>
<evidence type="ECO:0000313" key="16">
    <source>
        <dbReference type="EMBL" id="QNM09069.1"/>
    </source>
</evidence>
<dbReference type="CDD" id="cd02064">
    <property type="entry name" value="FAD_synthetase_N"/>
    <property type="match status" value="1"/>
</dbReference>
<dbReference type="GO" id="GO:0006747">
    <property type="term" value="P:FAD biosynthetic process"/>
    <property type="evidence" value="ECO:0007669"/>
    <property type="project" value="UniProtKB-UniRule"/>
</dbReference>
<dbReference type="PANTHER" id="PTHR22749:SF6">
    <property type="entry name" value="RIBOFLAVIN KINASE"/>
    <property type="match status" value="1"/>
</dbReference>
<keyword evidence="10 14" id="KW-0067">ATP-binding</keyword>
<feature type="domain" description="Riboflavin kinase" evidence="15">
    <location>
        <begin position="181"/>
        <end position="305"/>
    </location>
</feature>
<dbReference type="NCBIfam" id="NF004162">
    <property type="entry name" value="PRK05627.1-5"/>
    <property type="match status" value="1"/>
</dbReference>
<dbReference type="InterPro" id="IPR023468">
    <property type="entry name" value="Riboflavin_kinase"/>
</dbReference>
<protein>
    <recommendedName>
        <fullName evidence="14">Riboflavin biosynthesis protein</fullName>
    </recommendedName>
    <domain>
        <recommendedName>
            <fullName evidence="14">Riboflavin kinase</fullName>
            <ecNumber evidence="14">2.7.1.26</ecNumber>
        </recommendedName>
        <alternativeName>
            <fullName evidence="14">Flavokinase</fullName>
        </alternativeName>
    </domain>
    <domain>
        <recommendedName>
            <fullName evidence="14">FMN adenylyltransferase</fullName>
            <ecNumber evidence="14">2.7.7.2</ecNumber>
        </recommendedName>
        <alternativeName>
            <fullName evidence="14">FAD pyrophosphorylase</fullName>
        </alternativeName>
        <alternativeName>
            <fullName evidence="14">FAD synthase</fullName>
        </alternativeName>
    </domain>
</protein>
<keyword evidence="3 14" id="KW-0285">Flavoprotein</keyword>
<dbReference type="EC" id="2.7.7.2" evidence="14"/>
<dbReference type="Gene3D" id="2.40.30.30">
    <property type="entry name" value="Riboflavin kinase-like"/>
    <property type="match status" value="1"/>
</dbReference>
<proteinExistence type="inferred from homology"/>
<comment type="catalytic activity">
    <reaction evidence="12 14">
        <text>riboflavin + ATP = FMN + ADP + H(+)</text>
        <dbReference type="Rhea" id="RHEA:14357"/>
        <dbReference type="ChEBI" id="CHEBI:15378"/>
        <dbReference type="ChEBI" id="CHEBI:30616"/>
        <dbReference type="ChEBI" id="CHEBI:57986"/>
        <dbReference type="ChEBI" id="CHEBI:58210"/>
        <dbReference type="ChEBI" id="CHEBI:456216"/>
        <dbReference type="EC" id="2.7.1.26"/>
    </reaction>
</comment>
<keyword evidence="17" id="KW-1185">Reference proteome</keyword>
<evidence type="ECO:0000256" key="10">
    <source>
        <dbReference type="ARBA" id="ARBA00022840"/>
    </source>
</evidence>
<keyword evidence="8 14" id="KW-0418">Kinase</keyword>
<evidence type="ECO:0000256" key="7">
    <source>
        <dbReference type="ARBA" id="ARBA00022741"/>
    </source>
</evidence>
<sequence>MEYVKELDHFELNSPSVITLGKFDGVHRGHRKLIGRVKEIGRQKDLKTVIFTFDISPQVRMGAMKASMLMTNRERYNILRSMGVDTLVECPFTDTVRNMEAEEFVRSILIGQLHAAAIVVGADFHFGRGRSGNPEFLRRMGRQCGFAVEVLAKEKDGERDISSSYIREELTAGHMEKVGNLLGNPYFISGKVIHGRHLGHSLGFPTINQIPEPDKMLPPRGVYVSMTKVAGKRYQSVTNIGKKPTVKGKEVGVETYLLQCDQNLYGQDAVVEILSYRRPEQKFHSVEELKAQLRRDVQDAQAFFE</sequence>
<gene>
    <name evidence="16" type="ORF">H9Q79_01875</name>
</gene>
<dbReference type="InterPro" id="IPR023465">
    <property type="entry name" value="Riboflavin_kinase_dom_sf"/>
</dbReference>
<evidence type="ECO:0000256" key="11">
    <source>
        <dbReference type="ARBA" id="ARBA00023268"/>
    </source>
</evidence>